<dbReference type="AlphaFoldDB" id="A0A419T023"/>
<dbReference type="Gene3D" id="3.40.630.30">
    <property type="match status" value="1"/>
</dbReference>
<reference evidence="1 2" key="1">
    <citation type="submission" date="2016-08" db="EMBL/GenBank/DDBJ databases">
        <title>A new outlook on sporulation: Clostridium algidixylanolyticum.</title>
        <authorList>
            <person name="Poppleton D.I."/>
            <person name="Gribaldo S."/>
        </authorList>
    </citation>
    <scope>NUCLEOTIDE SEQUENCE [LARGE SCALE GENOMIC DNA]</scope>
    <source>
        <strain evidence="1 2">SPL73</strain>
    </source>
</reference>
<name>A0A419T023_9FIRM</name>
<keyword evidence="2" id="KW-1185">Reference proteome</keyword>
<evidence type="ECO:0000313" key="2">
    <source>
        <dbReference type="Proteomes" id="UP000284277"/>
    </source>
</evidence>
<dbReference type="RefSeq" id="WP_120197410.1">
    <property type="nucleotide sequence ID" value="NZ_MCIA01000024.1"/>
</dbReference>
<protein>
    <submittedName>
        <fullName evidence="1">Uncharacterized protein</fullName>
    </submittedName>
</protein>
<gene>
    <name evidence="1" type="ORF">BET01_21015</name>
</gene>
<evidence type="ECO:0000313" key="1">
    <source>
        <dbReference type="EMBL" id="RKD30890.1"/>
    </source>
</evidence>
<organism evidence="1 2">
    <name type="scientific">Lacrimispora algidixylanolytica</name>
    <dbReference type="NCBI Taxonomy" id="94868"/>
    <lineage>
        <taxon>Bacteria</taxon>
        <taxon>Bacillati</taxon>
        <taxon>Bacillota</taxon>
        <taxon>Clostridia</taxon>
        <taxon>Lachnospirales</taxon>
        <taxon>Lachnospiraceae</taxon>
        <taxon>Lacrimispora</taxon>
    </lineage>
</organism>
<dbReference type="EMBL" id="MCIA01000024">
    <property type="protein sequence ID" value="RKD30890.1"/>
    <property type="molecule type" value="Genomic_DNA"/>
</dbReference>
<comment type="caution">
    <text evidence="1">The sequence shown here is derived from an EMBL/GenBank/DDBJ whole genome shotgun (WGS) entry which is preliminary data.</text>
</comment>
<dbReference type="SUPFAM" id="SSF55729">
    <property type="entry name" value="Acyl-CoA N-acyltransferases (Nat)"/>
    <property type="match status" value="1"/>
</dbReference>
<sequence>MIVYRKPKKSELKNIAKMTALSFGEYPINDLELRGGFKDLDSYVNFMSDAHYVYIKLYHRRHVCIVGEEDRVIKSLAMLKRPDSPEDSIWEYLRSGAMDLLKKTSLLRLLKYLNVLEEGHRPCSRLKEPSWTLEFLAVDKSCKGQQLGSKILKDCVIPYIMEENEGNEPASFITFTNTESNSKFYIKNGFTEFDYTTIERNGMAIGNWSLRMTLSPC</sequence>
<dbReference type="OrthoDB" id="3256225at2"/>
<proteinExistence type="predicted"/>
<dbReference type="InterPro" id="IPR016181">
    <property type="entry name" value="Acyl_CoA_acyltransferase"/>
</dbReference>
<dbReference type="Proteomes" id="UP000284277">
    <property type="component" value="Unassembled WGS sequence"/>
</dbReference>
<accession>A0A419T023</accession>